<feature type="domain" description="HD-GYP" evidence="2">
    <location>
        <begin position="226"/>
        <end position="422"/>
    </location>
</feature>
<dbReference type="InterPro" id="IPR037522">
    <property type="entry name" value="HD_GYP_dom"/>
</dbReference>
<dbReference type="PANTHER" id="PTHR43155">
    <property type="entry name" value="CYCLIC DI-GMP PHOSPHODIESTERASE PA4108-RELATED"/>
    <property type="match status" value="1"/>
</dbReference>
<dbReference type="SMART" id="SM00471">
    <property type="entry name" value="HDc"/>
    <property type="match status" value="2"/>
</dbReference>
<protein>
    <submittedName>
        <fullName evidence="3">Uncharacterized protein</fullName>
    </submittedName>
</protein>
<feature type="domain" description="HD" evidence="1">
    <location>
        <begin position="248"/>
        <end position="370"/>
    </location>
</feature>
<dbReference type="GO" id="GO:0009214">
    <property type="term" value="P:cyclic nucleotide catabolic process"/>
    <property type="evidence" value="ECO:0007669"/>
    <property type="project" value="TreeGrafter"/>
</dbReference>
<dbReference type="EMBL" id="MFNF01000017">
    <property type="protein sequence ID" value="OGH03382.1"/>
    <property type="molecule type" value="Genomic_DNA"/>
</dbReference>
<organism evidence="3 4">
    <name type="scientific">Candidatus Lambdaproteobacteria bacterium RIFOXYD2_FULL_56_26</name>
    <dbReference type="NCBI Taxonomy" id="1817773"/>
    <lineage>
        <taxon>Bacteria</taxon>
        <taxon>Pseudomonadati</taxon>
        <taxon>Pseudomonadota</taxon>
        <taxon>Candidatus Lambdaproteobacteria</taxon>
    </lineage>
</organism>
<dbReference type="PANTHER" id="PTHR43155:SF1">
    <property type="entry name" value="3'3'-CGAMP-SPECIFIC PHOSPHODIESTERASE 1"/>
    <property type="match status" value="1"/>
</dbReference>
<dbReference type="Gene3D" id="1.10.3210.10">
    <property type="entry name" value="Hypothetical protein af1432"/>
    <property type="match status" value="2"/>
</dbReference>
<dbReference type="SUPFAM" id="SSF109604">
    <property type="entry name" value="HD-domain/PDEase-like"/>
    <property type="match status" value="2"/>
</dbReference>
<dbReference type="InterPro" id="IPR003607">
    <property type="entry name" value="HD/PDEase_dom"/>
</dbReference>
<sequence length="433" mass="48566">MDRRSRKWKELGNNAMKLKVDLGQAVLALTDALDLVGVDSFQHGKRVGFMVHQGANLRPWDLGAEQLFNLGMLHDLGVSSTLTHHYLVQQLAWEGAEEHARVGFDRLRRFAPLAELAPYVLYHHTPWERFKDLEVAPEVAILANWVFLCDRADVMAAGFYQKNVLEQKPNILERIKTLSGSYFAPELVAMFCGLAEHDAFWLAQEPRHLNRFLEAQSKLREPLGLGFAQVLQLARIFAEIVDTKSRFTHEHSVGVAQLSRYLGQNFGLDEETCDKLEIAGLLHDLGKLQVPDEILDKPGPLDEIERARINHHSFETFQILSAITGLEDIARWASLHHESPDGTGYPFGEQGTQLPLEARIIAVADVFQALAQNRPYRKPLAPMAIAGILADFARAQKLDPELALWCADHAEDCQQVALWKGPSDLAAETAARL</sequence>
<evidence type="ECO:0000313" key="4">
    <source>
        <dbReference type="Proteomes" id="UP000177583"/>
    </source>
</evidence>
<dbReference type="Pfam" id="PF13487">
    <property type="entry name" value="HD_5"/>
    <property type="match status" value="1"/>
</dbReference>
<dbReference type="PROSITE" id="PS51831">
    <property type="entry name" value="HD"/>
    <property type="match status" value="1"/>
</dbReference>
<name>A0A1F6GZ83_9PROT</name>
<gene>
    <name evidence="3" type="ORF">A2557_02550</name>
</gene>
<dbReference type="AlphaFoldDB" id="A0A1F6GZ83"/>
<dbReference type="InterPro" id="IPR006674">
    <property type="entry name" value="HD_domain"/>
</dbReference>
<dbReference type="GO" id="GO:0004112">
    <property type="term" value="F:cyclic-nucleotide phosphodiesterase activity"/>
    <property type="evidence" value="ECO:0007669"/>
    <property type="project" value="TreeGrafter"/>
</dbReference>
<reference evidence="3 4" key="1">
    <citation type="journal article" date="2016" name="Nat. Commun.">
        <title>Thousands of microbial genomes shed light on interconnected biogeochemical processes in an aquifer system.</title>
        <authorList>
            <person name="Anantharaman K."/>
            <person name="Brown C.T."/>
            <person name="Hug L.A."/>
            <person name="Sharon I."/>
            <person name="Castelle C.J."/>
            <person name="Probst A.J."/>
            <person name="Thomas B.C."/>
            <person name="Singh A."/>
            <person name="Wilkins M.J."/>
            <person name="Karaoz U."/>
            <person name="Brodie E.L."/>
            <person name="Williams K.H."/>
            <person name="Hubbard S.S."/>
            <person name="Banfield J.F."/>
        </authorList>
    </citation>
    <scope>NUCLEOTIDE SEQUENCE [LARGE SCALE GENOMIC DNA]</scope>
</reference>
<proteinExistence type="predicted"/>
<comment type="caution">
    <text evidence="3">The sequence shown here is derived from an EMBL/GenBank/DDBJ whole genome shotgun (WGS) entry which is preliminary data.</text>
</comment>
<accession>A0A1F6GZ83</accession>
<evidence type="ECO:0000313" key="3">
    <source>
        <dbReference type="EMBL" id="OGH03382.1"/>
    </source>
</evidence>
<dbReference type="PROSITE" id="PS51832">
    <property type="entry name" value="HD_GYP"/>
    <property type="match status" value="1"/>
</dbReference>
<evidence type="ECO:0000259" key="2">
    <source>
        <dbReference type="PROSITE" id="PS51832"/>
    </source>
</evidence>
<evidence type="ECO:0000259" key="1">
    <source>
        <dbReference type="PROSITE" id="PS51831"/>
    </source>
</evidence>
<dbReference type="Proteomes" id="UP000177583">
    <property type="component" value="Unassembled WGS sequence"/>
</dbReference>
<dbReference type="CDD" id="cd00077">
    <property type="entry name" value="HDc"/>
    <property type="match status" value="1"/>
</dbReference>